<evidence type="ECO:0000313" key="4">
    <source>
        <dbReference type="Proteomes" id="UP000193067"/>
    </source>
</evidence>
<evidence type="ECO:0000256" key="1">
    <source>
        <dbReference type="SAM" id="MobiDB-lite"/>
    </source>
</evidence>
<gene>
    <name evidence="3" type="ORF">PYCCODRAFT_1221387</name>
</gene>
<evidence type="ECO:0000259" key="2">
    <source>
        <dbReference type="SMART" id="SM01327"/>
    </source>
</evidence>
<feature type="region of interest" description="Disordered" evidence="1">
    <location>
        <begin position="96"/>
        <end position="154"/>
    </location>
</feature>
<keyword evidence="4" id="KW-1185">Reference proteome</keyword>
<feature type="compositionally biased region" description="Pro residues" evidence="1">
    <location>
        <begin position="395"/>
        <end position="411"/>
    </location>
</feature>
<feature type="region of interest" description="Disordered" evidence="1">
    <location>
        <begin position="600"/>
        <end position="781"/>
    </location>
</feature>
<reference evidence="3 4" key="1">
    <citation type="journal article" date="2015" name="Biotechnol. Biofuels">
        <title>Enhanced degradation of softwood versus hardwood by the white-rot fungus Pycnoporus coccineus.</title>
        <authorList>
            <person name="Couturier M."/>
            <person name="Navarro D."/>
            <person name="Chevret D."/>
            <person name="Henrissat B."/>
            <person name="Piumi F."/>
            <person name="Ruiz-Duenas F.J."/>
            <person name="Martinez A.T."/>
            <person name="Grigoriev I.V."/>
            <person name="Riley R."/>
            <person name="Lipzen A."/>
            <person name="Berrin J.G."/>
            <person name="Master E.R."/>
            <person name="Rosso M.N."/>
        </authorList>
    </citation>
    <scope>NUCLEOTIDE SEQUENCE [LARGE SCALE GENOMIC DNA]</scope>
    <source>
        <strain evidence="3 4">BRFM310</strain>
    </source>
</reference>
<feature type="compositionally biased region" description="Polar residues" evidence="1">
    <location>
        <begin position="712"/>
        <end position="724"/>
    </location>
</feature>
<feature type="compositionally biased region" description="Basic and acidic residues" evidence="1">
    <location>
        <begin position="96"/>
        <end position="106"/>
    </location>
</feature>
<feature type="compositionally biased region" description="Basic and acidic residues" evidence="1">
    <location>
        <begin position="626"/>
        <end position="662"/>
    </location>
</feature>
<name>A0A1Y2IVZ4_TRAC3</name>
<dbReference type="PANTHER" id="PTHR28089:SF1">
    <property type="entry name" value="PROTEIN ZDS1-RELATED"/>
    <property type="match status" value="1"/>
</dbReference>
<dbReference type="AlphaFoldDB" id="A0A1Y2IVZ4"/>
<dbReference type="STRING" id="1353009.A0A1Y2IVZ4"/>
<feature type="compositionally biased region" description="Pro residues" evidence="1">
    <location>
        <begin position="725"/>
        <end position="738"/>
    </location>
</feature>
<feature type="compositionally biased region" description="Basic and acidic residues" evidence="1">
    <location>
        <begin position="447"/>
        <end position="492"/>
    </location>
</feature>
<dbReference type="Pfam" id="PF08632">
    <property type="entry name" value="Zds_C"/>
    <property type="match status" value="1"/>
</dbReference>
<accession>A0A1Y2IVZ4</accession>
<feature type="compositionally biased region" description="Pro residues" evidence="1">
    <location>
        <begin position="826"/>
        <end position="838"/>
    </location>
</feature>
<dbReference type="EMBL" id="KZ084093">
    <property type="protein sequence ID" value="OSD05277.1"/>
    <property type="molecule type" value="Genomic_DNA"/>
</dbReference>
<protein>
    <recommendedName>
        <fullName evidence="2">Protein Zds1 C-terminal domain-containing protein</fullName>
    </recommendedName>
</protein>
<dbReference type="GO" id="GO:0010971">
    <property type="term" value="P:positive regulation of G2/M transition of mitotic cell cycle"/>
    <property type="evidence" value="ECO:0007669"/>
    <property type="project" value="TreeGrafter"/>
</dbReference>
<feature type="domain" description="Protein Zds1 C-terminal" evidence="2">
    <location>
        <begin position="538"/>
        <end position="590"/>
    </location>
</feature>
<feature type="compositionally biased region" description="Gly residues" evidence="1">
    <location>
        <begin position="869"/>
        <end position="880"/>
    </location>
</feature>
<proteinExistence type="predicted"/>
<dbReference type="SMART" id="SM01327">
    <property type="entry name" value="Zds_C"/>
    <property type="match status" value="1"/>
</dbReference>
<feature type="compositionally biased region" description="Low complexity" evidence="1">
    <location>
        <begin position="337"/>
        <end position="362"/>
    </location>
</feature>
<dbReference type="GO" id="GO:0005737">
    <property type="term" value="C:cytoplasm"/>
    <property type="evidence" value="ECO:0007669"/>
    <property type="project" value="TreeGrafter"/>
</dbReference>
<feature type="region of interest" description="Disordered" evidence="1">
    <location>
        <begin position="213"/>
        <end position="520"/>
    </location>
</feature>
<feature type="region of interest" description="Disordered" evidence="1">
    <location>
        <begin position="813"/>
        <end position="936"/>
    </location>
</feature>
<dbReference type="InterPro" id="IPR013941">
    <property type="entry name" value="ZDS1_C"/>
</dbReference>
<dbReference type="Proteomes" id="UP000193067">
    <property type="component" value="Unassembled WGS sequence"/>
</dbReference>
<feature type="compositionally biased region" description="Low complexity" evidence="1">
    <location>
        <begin position="412"/>
        <end position="422"/>
    </location>
</feature>
<feature type="compositionally biased region" description="Low complexity" evidence="1">
    <location>
        <begin position="107"/>
        <end position="118"/>
    </location>
</feature>
<dbReference type="InterPro" id="IPR040206">
    <property type="entry name" value="Zds1/2"/>
</dbReference>
<sequence length="936" mass="101587">MQPSQLEIEREVETLRDIRRRSTAQGGPGSLILDPDLPTESPAPQAAYWSPTDDSSSSSHDSHSDAHSVPAQDDPFHLFWVPARLHPELAPKEFKEFLKEHARAAPDADGAPPAAPGRSNSVGSTGLNRKKSMLSRQYDPSAHAGQDEKDETVVPIRRNRTSIYANVPQLTISDLQKLEELAEEASKSDDPSKLRSVLRRSLSLNIAPSVIDQMDDLRDPGEDIDAPIIVPPPSQALRRTNRTKIRKPGTGEGAHRFSSTRSRKKSVGRAATMDARSSSELSSSDHGDLETIRRVTRASDTIPAVPPLPRPESYSVEAAIYDAYVQEESDQDHSVIEPPELSRSPEPSVELAVDGIPQIQQPEPEPEPTPVPAAIEPEPAMPALQHPQPQRALAPPSPSEMPIPQRTPSPSTPDLTTSPSTSESVHQPRPPLQGGAAYHPPSPSPSERSEHHRREKDKKGLFGKWGGDKSSKKKDKEHQRERDKEKEKEKEGGFFGSLFGSKKKHEEQPQPPAQSAAGREAAVALLGASKSSKNYVPPPSPQMGMYARYPIHVERAIYRLSHIKLANPRRPLYEQVLISNLMFWYLGVINKTQAQGQGQAQGQAGATAAANGAPAQSGSSAAPSPADKERAERERKEREERERAEREREREREKAEKKEGQRRGSLTKPAASGAPGSSVRRAEMPVRGPQYEMQHRAMEQGYGGYGQPPGERSSQQQPIRTSSAPPLPMQNRPPPPPGSQNTQQYSVQLVQPQPRPANSSSPNQYYEMGEPSASSSSTISPQQYPLVVTGAPQLPPGAMPPIAVEQTWIAGPGTPAALALSQSATSPPPRSGSPPVSPGSPSGRRPRSPPSTNRYAPAQEKQPYSAGAMGMGMGMGGGRSPGRSLSATAVPSQPMAPMNGKVKKVMSAHAVPPRQSSEDEDVPLAVWQQQQRRKEF</sequence>
<dbReference type="GO" id="GO:0030010">
    <property type="term" value="P:establishment of cell polarity"/>
    <property type="evidence" value="ECO:0007669"/>
    <property type="project" value="TreeGrafter"/>
</dbReference>
<organism evidence="3 4">
    <name type="scientific">Trametes coccinea (strain BRFM310)</name>
    <name type="common">Pycnoporus coccineus</name>
    <dbReference type="NCBI Taxonomy" id="1353009"/>
    <lineage>
        <taxon>Eukaryota</taxon>
        <taxon>Fungi</taxon>
        <taxon>Dikarya</taxon>
        <taxon>Basidiomycota</taxon>
        <taxon>Agaricomycotina</taxon>
        <taxon>Agaricomycetes</taxon>
        <taxon>Polyporales</taxon>
        <taxon>Polyporaceae</taxon>
        <taxon>Trametes</taxon>
    </lineage>
</organism>
<feature type="compositionally biased region" description="Low complexity" evidence="1">
    <location>
        <begin position="600"/>
        <end position="625"/>
    </location>
</feature>
<evidence type="ECO:0000313" key="3">
    <source>
        <dbReference type="EMBL" id="OSD05277.1"/>
    </source>
</evidence>
<feature type="compositionally biased region" description="Low complexity" evidence="1">
    <location>
        <begin position="372"/>
        <end position="382"/>
    </location>
</feature>
<feature type="compositionally biased region" description="Polar residues" evidence="1">
    <location>
        <begin position="739"/>
        <end position="764"/>
    </location>
</feature>
<feature type="compositionally biased region" description="Basic and acidic residues" evidence="1">
    <location>
        <begin position="283"/>
        <end position="293"/>
    </location>
</feature>
<feature type="region of interest" description="Disordered" evidence="1">
    <location>
        <begin position="17"/>
        <end position="72"/>
    </location>
</feature>
<dbReference type="OrthoDB" id="5589766at2759"/>
<dbReference type="PANTHER" id="PTHR28089">
    <property type="entry name" value="PROTEIN ZDS1-RELATED"/>
    <property type="match status" value="1"/>
</dbReference>